<dbReference type="AlphaFoldDB" id="A0A840WYI5"/>
<proteinExistence type="predicted"/>
<accession>A0A840WYI5</accession>
<evidence type="ECO:0000313" key="2">
    <source>
        <dbReference type="EMBL" id="MBB5515444.1"/>
    </source>
</evidence>
<comment type="caution">
    <text evidence="2">The sequence shown here is derived from an EMBL/GenBank/DDBJ whole genome shotgun (WGS) entry which is preliminary data.</text>
</comment>
<keyword evidence="1" id="KW-0732">Signal</keyword>
<name>A0A840WYI5_9RHOB</name>
<dbReference type="Pfam" id="PF11233">
    <property type="entry name" value="DUF3035"/>
    <property type="match status" value="1"/>
</dbReference>
<feature type="signal peptide" evidence="1">
    <location>
        <begin position="1"/>
        <end position="22"/>
    </location>
</feature>
<reference evidence="2 3" key="1">
    <citation type="submission" date="2020-08" db="EMBL/GenBank/DDBJ databases">
        <title>Genomic Encyclopedia of Type Strains, Phase IV (KMG-IV): sequencing the most valuable type-strain genomes for metagenomic binning, comparative biology and taxonomic classification.</title>
        <authorList>
            <person name="Goeker M."/>
        </authorList>
    </citation>
    <scope>NUCLEOTIDE SEQUENCE [LARGE SCALE GENOMIC DNA]</scope>
    <source>
        <strain evidence="2 3">DSM 103377</strain>
    </source>
</reference>
<protein>
    <recommendedName>
        <fullName evidence="4">DUF3035 domain-containing protein</fullName>
    </recommendedName>
</protein>
<gene>
    <name evidence="2" type="ORF">FHS89_001456</name>
</gene>
<evidence type="ECO:0008006" key="4">
    <source>
        <dbReference type="Google" id="ProtNLM"/>
    </source>
</evidence>
<sequence>MNTAPTPWMRLSCAVALVAALAACGNRDGASAERSILERATLQDGGPDEFQVIPRAPLIIPPSLSATLPLPQAGAPSRIDRNSDDAVREIFVRAASTAEEPNAGTSPGEQIFLAMLPSASQTANIRALVTADDDAIVREEAQTLTQVLFGRSIFNPYAAQILNPPFELFRLRDSYPNAITPSFDPELATNDE</sequence>
<dbReference type="Proteomes" id="UP000553766">
    <property type="component" value="Unassembled WGS sequence"/>
</dbReference>
<organism evidence="2 3">
    <name type="scientific">Rubricella aquisinus</name>
    <dbReference type="NCBI Taxonomy" id="2028108"/>
    <lineage>
        <taxon>Bacteria</taxon>
        <taxon>Pseudomonadati</taxon>
        <taxon>Pseudomonadota</taxon>
        <taxon>Alphaproteobacteria</taxon>
        <taxon>Rhodobacterales</taxon>
        <taxon>Paracoccaceae</taxon>
        <taxon>Rubricella</taxon>
    </lineage>
</organism>
<evidence type="ECO:0000313" key="3">
    <source>
        <dbReference type="Proteomes" id="UP000553766"/>
    </source>
</evidence>
<feature type="chain" id="PRO_5032294517" description="DUF3035 domain-containing protein" evidence="1">
    <location>
        <begin position="23"/>
        <end position="192"/>
    </location>
</feature>
<keyword evidence="3" id="KW-1185">Reference proteome</keyword>
<evidence type="ECO:0000256" key="1">
    <source>
        <dbReference type="SAM" id="SignalP"/>
    </source>
</evidence>
<dbReference type="InterPro" id="IPR021395">
    <property type="entry name" value="DUF3035"/>
</dbReference>
<dbReference type="EMBL" id="JACIJS010000004">
    <property type="protein sequence ID" value="MBB5515444.1"/>
    <property type="molecule type" value="Genomic_DNA"/>
</dbReference>
<dbReference type="RefSeq" id="WP_184010067.1">
    <property type="nucleotide sequence ID" value="NZ_JACIJS010000004.1"/>
</dbReference>